<dbReference type="AlphaFoldDB" id="A0AA38ULL1"/>
<keyword evidence="2" id="KW-1185">Reference proteome</keyword>
<organism evidence="1 2">
    <name type="scientific">Lentinula raphanica</name>
    <dbReference type="NCBI Taxonomy" id="153919"/>
    <lineage>
        <taxon>Eukaryota</taxon>
        <taxon>Fungi</taxon>
        <taxon>Dikarya</taxon>
        <taxon>Basidiomycota</taxon>
        <taxon>Agaricomycotina</taxon>
        <taxon>Agaricomycetes</taxon>
        <taxon>Agaricomycetidae</taxon>
        <taxon>Agaricales</taxon>
        <taxon>Marasmiineae</taxon>
        <taxon>Omphalotaceae</taxon>
        <taxon>Lentinula</taxon>
    </lineage>
</organism>
<protein>
    <submittedName>
        <fullName evidence="1">Uncharacterized protein</fullName>
    </submittedName>
</protein>
<evidence type="ECO:0000313" key="2">
    <source>
        <dbReference type="Proteomes" id="UP001163846"/>
    </source>
</evidence>
<proteinExistence type="predicted"/>
<gene>
    <name evidence="1" type="ORF">F5878DRAFT_322438</name>
</gene>
<comment type="caution">
    <text evidence="1">The sequence shown here is derived from an EMBL/GenBank/DDBJ whole genome shotgun (WGS) entry which is preliminary data.</text>
</comment>
<sequence>MNLSTNSRIISDITNLSVPTTCSTSHSCHDHFLWGYSVQFSSERSPPPCKLPLTPNNTTSLVGRLEERYQVARGKLDFRLIFASAMPHILLGYSGQFSSLTMRLYRTHKDGKAITPGTKMTKDEDWILFIGPDGFRAHAGPGGTLIAETMKSDKTRLGHSVSSSKLTLDLGEKAGFHTAAARDKAFQQLLTEIPALHAGNGVPKTNLAYLNGIFAYLASVEAVSNREPPETWVRMYNEMHALGGTAE</sequence>
<name>A0AA38ULL1_9AGAR</name>
<evidence type="ECO:0000313" key="1">
    <source>
        <dbReference type="EMBL" id="KAJ3843152.1"/>
    </source>
</evidence>
<reference evidence="1" key="1">
    <citation type="submission" date="2022-08" db="EMBL/GenBank/DDBJ databases">
        <authorList>
            <consortium name="DOE Joint Genome Institute"/>
            <person name="Min B."/>
            <person name="Riley R."/>
            <person name="Sierra-Patev S."/>
            <person name="Naranjo-Ortiz M."/>
            <person name="Looney B."/>
            <person name="Konkel Z."/>
            <person name="Slot J.C."/>
            <person name="Sakamoto Y."/>
            <person name="Steenwyk J.L."/>
            <person name="Rokas A."/>
            <person name="Carro J."/>
            <person name="Camarero S."/>
            <person name="Ferreira P."/>
            <person name="Molpeceres G."/>
            <person name="Ruiz-Duenas F.J."/>
            <person name="Serrano A."/>
            <person name="Henrissat B."/>
            <person name="Drula E."/>
            <person name="Hughes K.W."/>
            <person name="Mata J.L."/>
            <person name="Ishikawa N.K."/>
            <person name="Vargas-Isla R."/>
            <person name="Ushijima S."/>
            <person name="Smith C.A."/>
            <person name="Ahrendt S."/>
            <person name="Andreopoulos W."/>
            <person name="He G."/>
            <person name="Labutti K."/>
            <person name="Lipzen A."/>
            <person name="Ng V."/>
            <person name="Sandor L."/>
            <person name="Barry K."/>
            <person name="Martinez A.T."/>
            <person name="Xiao Y."/>
            <person name="Gibbons J.G."/>
            <person name="Terashima K."/>
            <person name="Hibbett D.S."/>
            <person name="Grigoriev I.V."/>
        </authorList>
    </citation>
    <scope>NUCLEOTIDE SEQUENCE</scope>
    <source>
        <strain evidence="1">TFB9207</strain>
    </source>
</reference>
<dbReference type="Proteomes" id="UP001163846">
    <property type="component" value="Unassembled WGS sequence"/>
</dbReference>
<dbReference type="EMBL" id="MU805984">
    <property type="protein sequence ID" value="KAJ3843152.1"/>
    <property type="molecule type" value="Genomic_DNA"/>
</dbReference>
<accession>A0AA38ULL1</accession>